<feature type="compositionally biased region" description="Polar residues" evidence="1">
    <location>
        <begin position="259"/>
        <end position="269"/>
    </location>
</feature>
<dbReference type="EMBL" id="JABMIG020000082">
    <property type="protein sequence ID" value="KAL3794294.1"/>
    <property type="molecule type" value="Genomic_DNA"/>
</dbReference>
<feature type="compositionally biased region" description="Polar residues" evidence="1">
    <location>
        <begin position="541"/>
        <end position="554"/>
    </location>
</feature>
<feature type="region of interest" description="Disordered" evidence="1">
    <location>
        <begin position="536"/>
        <end position="585"/>
    </location>
</feature>
<keyword evidence="2" id="KW-1133">Transmembrane helix</keyword>
<feature type="region of interest" description="Disordered" evidence="1">
    <location>
        <begin position="255"/>
        <end position="276"/>
    </location>
</feature>
<reference evidence="3 4" key="1">
    <citation type="journal article" date="2020" name="G3 (Bethesda)">
        <title>Improved Reference Genome for Cyclotella cryptica CCMP332, a Model for Cell Wall Morphogenesis, Salinity Adaptation, and Lipid Production in Diatoms (Bacillariophyta).</title>
        <authorList>
            <person name="Roberts W.R."/>
            <person name="Downey K.M."/>
            <person name="Ruck E.C."/>
            <person name="Traller J.C."/>
            <person name="Alverson A.J."/>
        </authorList>
    </citation>
    <scope>NUCLEOTIDE SEQUENCE [LARGE SCALE GENOMIC DNA]</scope>
    <source>
        <strain evidence="3 4">CCMP332</strain>
    </source>
</reference>
<feature type="region of interest" description="Disordered" evidence="1">
    <location>
        <begin position="1174"/>
        <end position="1197"/>
    </location>
</feature>
<feature type="compositionally biased region" description="Polar residues" evidence="1">
    <location>
        <begin position="301"/>
        <end position="313"/>
    </location>
</feature>
<evidence type="ECO:0000256" key="2">
    <source>
        <dbReference type="SAM" id="Phobius"/>
    </source>
</evidence>
<proteinExistence type="predicted"/>
<keyword evidence="4" id="KW-1185">Reference proteome</keyword>
<feature type="compositionally biased region" description="Polar residues" evidence="1">
    <location>
        <begin position="353"/>
        <end position="365"/>
    </location>
</feature>
<evidence type="ECO:0000313" key="3">
    <source>
        <dbReference type="EMBL" id="KAL3794294.1"/>
    </source>
</evidence>
<name>A0ABD3Q362_9STRA</name>
<feature type="region of interest" description="Disordered" evidence="1">
    <location>
        <begin position="697"/>
        <end position="716"/>
    </location>
</feature>
<organism evidence="3 4">
    <name type="scientific">Cyclotella cryptica</name>
    <dbReference type="NCBI Taxonomy" id="29204"/>
    <lineage>
        <taxon>Eukaryota</taxon>
        <taxon>Sar</taxon>
        <taxon>Stramenopiles</taxon>
        <taxon>Ochrophyta</taxon>
        <taxon>Bacillariophyta</taxon>
        <taxon>Coscinodiscophyceae</taxon>
        <taxon>Thalassiosirophycidae</taxon>
        <taxon>Stephanodiscales</taxon>
        <taxon>Stephanodiscaceae</taxon>
        <taxon>Cyclotella</taxon>
    </lineage>
</organism>
<evidence type="ECO:0000313" key="4">
    <source>
        <dbReference type="Proteomes" id="UP001516023"/>
    </source>
</evidence>
<gene>
    <name evidence="3" type="ORF">HJC23_012419</name>
</gene>
<keyword evidence="2" id="KW-0472">Membrane</keyword>
<feature type="compositionally biased region" description="Polar residues" evidence="1">
    <location>
        <begin position="697"/>
        <end position="711"/>
    </location>
</feature>
<feature type="compositionally biased region" description="Basic residues" evidence="1">
    <location>
        <begin position="375"/>
        <end position="389"/>
    </location>
</feature>
<protein>
    <submittedName>
        <fullName evidence="3">Uncharacterized protein</fullName>
    </submittedName>
</protein>
<feature type="region of interest" description="Disordered" evidence="1">
    <location>
        <begin position="472"/>
        <end position="523"/>
    </location>
</feature>
<feature type="transmembrane region" description="Helical" evidence="2">
    <location>
        <begin position="12"/>
        <end position="30"/>
    </location>
</feature>
<accession>A0ABD3Q362</accession>
<keyword evidence="2" id="KW-0812">Transmembrane</keyword>
<sequence length="1197" mass="133396">MPQTRRNSPSSFMLCATITVSTFLLLLGILNVGDANRGTPAFISNTRTVTSRLSYVTSHVKSHRPLHTCQSVDISYRRQPRHVILSSTMSTGGNNASTDEKPNDKQGKVSYNVVYQKVLRPRTKEATSTFLLDLITYLQSMFELPDGLPMPYESQTPDEHDGEGFSSDNRAILVIDSPLADDPTQARLEVEVVGIFPETEDDKSKQLVPTMAMVAMKKMKPKNGIANSVTEGLFSASEKRIIQSLDRGLQDLEEGRISIPSSQTDSGASNLDEFNDLDDDGIETALKRIGYQNTINAASSDVDVTSKTQSKNFEIQEPKNPISIERDDRGNVIIDSTPTSSPKPKKKKPQSSETRGQSSPDQMNETVALPSIQKSKMKTPHRTGGKTKLLRSTADFSAGTISEPNRNHKAPPGKNIDNEIEDYAIRMARQQAEALMKTARIGSSTSSIHGTINISGGDSEFAIQAAKRAAARLQSEKRPSKSSLKGQEEENDLGPYSQLKSDSKSRSQTTNEKPKAQDLSNNEMFMKLQSIANKAKRRSWNKTISKKGTQSSQIVGGEATAALKSVNNGEQPQERRPEKSDDEIREDITKIARENEQVQDLLKSATDMLPNDGDEDLSPEELLERVLKFGDQKEKEEKPGYGFVEGAIGKAKDLLKSEQTAEINRKEFAFKEKDYHQEMKRKAEEAELRKIFAAGQATAQDKLSKPSSQPSDIMKPPISEQDIDDLIAADETVPLNARVLDEELAEFEIRMSRSQGEVNDGPTKNKMFDVFSGPEVYNPNVDPATAVNWPGAKEGTRTDVKLAKELETALKQAKFAAAVLTQMREKENDLGIRYFVGEREISADRVNILRKCVEEAVKAGLIEDPEILLTERSRLQMLIDELASQPEERLEEIALNYKDLLLSDNFIDLVRERMYAMAQRDLAARQDGTEESLRDIHAGERAIMINLVKIAQGLVKEAQALGAELEVSMLEIIRSICEVAMDPSHTTEEETAVALTDAVRDMRPLLDDAFVAYLKYAIAEEEASLERSGVVDDPEHNRWLFVLKIVQEGVYAELSRGVKRYIDHIGYVLRMKTKAERRDLLAKLIEVMPTMDVRPFVKVIGNIVSSLGTSVKGDFSDGIVLGDMTNKLLQLQRDVDDLLPPDKLNERSKDADNWAATQRRRLLERQNLTRQRLRAARETGSIDPDKVISSGEYDRFD</sequence>
<feature type="region of interest" description="Disordered" evidence="1">
    <location>
        <begin position="301"/>
        <end position="416"/>
    </location>
</feature>
<dbReference type="AlphaFoldDB" id="A0ABD3Q362"/>
<comment type="caution">
    <text evidence="3">The sequence shown here is derived from an EMBL/GenBank/DDBJ whole genome shotgun (WGS) entry which is preliminary data.</text>
</comment>
<evidence type="ECO:0000256" key="1">
    <source>
        <dbReference type="SAM" id="MobiDB-lite"/>
    </source>
</evidence>
<dbReference type="Proteomes" id="UP001516023">
    <property type="component" value="Unassembled WGS sequence"/>
</dbReference>